<evidence type="ECO:0000313" key="2">
    <source>
        <dbReference type="EMBL" id="PMD25728.1"/>
    </source>
</evidence>
<protein>
    <recommendedName>
        <fullName evidence="1">2EXR domain-containing protein</fullName>
    </recommendedName>
</protein>
<dbReference type="InterPro" id="IPR045518">
    <property type="entry name" value="2EXR"/>
</dbReference>
<keyword evidence="3" id="KW-1185">Reference proteome</keyword>
<dbReference type="OrthoDB" id="3473305at2759"/>
<feature type="domain" description="2EXR" evidence="1">
    <location>
        <begin position="41"/>
        <end position="149"/>
    </location>
</feature>
<dbReference type="EMBL" id="KZ613469">
    <property type="protein sequence ID" value="PMD25728.1"/>
    <property type="molecule type" value="Genomic_DNA"/>
</dbReference>
<dbReference type="AlphaFoldDB" id="A0A2J6QHK4"/>
<accession>A0A2J6QHK4</accession>
<dbReference type="Pfam" id="PF20150">
    <property type="entry name" value="2EXR"/>
    <property type="match status" value="1"/>
</dbReference>
<gene>
    <name evidence="2" type="ORF">NA56DRAFT_592638</name>
</gene>
<sequence>MELPYSILDRCICHEVFNFPKDPEEREMITSTPPSSGYIQFPKFLKRPTEIRLSIWRCSFPSGCYVRLHKRSRCPWCHLDTWSAERQWRLPIPNDDQGLGLSHCGKQPGPQTLSACKEAREETLQHYITLFEEEPSIPTVLFSPEADILSVEYYYGQFLIEFRRFSPKTKEQLKLVKGISLGSRDLLFPNMPLQDEFWAYLKGAEELIFYDTVLCPWDVDSIQEKLKLSREQLTFLQNQPGGFRIHAKSIKCLTFDHVLHE</sequence>
<evidence type="ECO:0000259" key="1">
    <source>
        <dbReference type="Pfam" id="PF20150"/>
    </source>
</evidence>
<dbReference type="PANTHER" id="PTHR35910">
    <property type="entry name" value="2EXR DOMAIN-CONTAINING PROTEIN"/>
    <property type="match status" value="1"/>
</dbReference>
<proteinExistence type="predicted"/>
<organism evidence="2 3">
    <name type="scientific">Hyaloscypha hepaticicola</name>
    <dbReference type="NCBI Taxonomy" id="2082293"/>
    <lineage>
        <taxon>Eukaryota</taxon>
        <taxon>Fungi</taxon>
        <taxon>Dikarya</taxon>
        <taxon>Ascomycota</taxon>
        <taxon>Pezizomycotina</taxon>
        <taxon>Leotiomycetes</taxon>
        <taxon>Helotiales</taxon>
        <taxon>Hyaloscyphaceae</taxon>
        <taxon>Hyaloscypha</taxon>
    </lineage>
</organism>
<evidence type="ECO:0000313" key="3">
    <source>
        <dbReference type="Proteomes" id="UP000235672"/>
    </source>
</evidence>
<dbReference type="PANTHER" id="PTHR35910:SF6">
    <property type="entry name" value="2EXR DOMAIN-CONTAINING PROTEIN"/>
    <property type="match status" value="1"/>
</dbReference>
<dbReference type="Proteomes" id="UP000235672">
    <property type="component" value="Unassembled WGS sequence"/>
</dbReference>
<name>A0A2J6QHK4_9HELO</name>
<reference evidence="2 3" key="1">
    <citation type="submission" date="2016-05" db="EMBL/GenBank/DDBJ databases">
        <title>A degradative enzymes factory behind the ericoid mycorrhizal symbiosis.</title>
        <authorList>
            <consortium name="DOE Joint Genome Institute"/>
            <person name="Martino E."/>
            <person name="Morin E."/>
            <person name="Grelet G."/>
            <person name="Kuo A."/>
            <person name="Kohler A."/>
            <person name="Daghino S."/>
            <person name="Barry K."/>
            <person name="Choi C."/>
            <person name="Cichocki N."/>
            <person name="Clum A."/>
            <person name="Copeland A."/>
            <person name="Hainaut M."/>
            <person name="Haridas S."/>
            <person name="Labutti K."/>
            <person name="Lindquist E."/>
            <person name="Lipzen A."/>
            <person name="Khouja H.-R."/>
            <person name="Murat C."/>
            <person name="Ohm R."/>
            <person name="Olson A."/>
            <person name="Spatafora J."/>
            <person name="Veneault-Fourrey C."/>
            <person name="Henrissat B."/>
            <person name="Grigoriev I."/>
            <person name="Martin F."/>
            <person name="Perotto S."/>
        </authorList>
    </citation>
    <scope>NUCLEOTIDE SEQUENCE [LARGE SCALE GENOMIC DNA]</scope>
    <source>
        <strain evidence="2 3">UAMH 7357</strain>
    </source>
</reference>